<protein>
    <recommendedName>
        <fullName evidence="3">NADAR domain-containing protein</fullName>
    </recommendedName>
</protein>
<proteinExistence type="predicted"/>
<sequence length="143" mass="16977">MDSRVLFYEGTRYFLSNFSAFKVVWRDVEWMTSEHAYQAAKFDDEEIVAHIRNATSAHEAKKIGRAHPGKERQDWNEVKVATMEEILRAKLAQHPYIQRKLRESGEWHIFENSPRDSFWGRGPDWKGENHLGKLWMKLRAEMV</sequence>
<dbReference type="NCBIfam" id="TIGR02464">
    <property type="entry name" value="ribofla_fusion"/>
    <property type="match status" value="1"/>
</dbReference>
<comment type="caution">
    <text evidence="4">The sequence shown here is derived from an EMBL/GenBank/DDBJ whole genome shotgun (WGS) entry which is preliminary data.</text>
</comment>
<comment type="catalytic activity">
    <reaction evidence="1">
        <text>5-amino-6-(5-phospho-D-ribosylamino)uracil + H2O = 5,6-diaminouracil + D-ribose 5-phosphate</text>
        <dbReference type="Rhea" id="RHEA:55020"/>
        <dbReference type="ChEBI" id="CHEBI:15377"/>
        <dbReference type="ChEBI" id="CHEBI:46252"/>
        <dbReference type="ChEBI" id="CHEBI:58453"/>
        <dbReference type="ChEBI" id="CHEBI:78346"/>
    </reaction>
</comment>
<dbReference type="InterPro" id="IPR012816">
    <property type="entry name" value="NADAR"/>
</dbReference>
<gene>
    <name evidence="4" type="ORF">A3D67_00350</name>
</gene>
<dbReference type="EMBL" id="MHLN01000014">
    <property type="protein sequence ID" value="OGZ11883.1"/>
    <property type="molecule type" value="Genomic_DNA"/>
</dbReference>
<dbReference type="SUPFAM" id="SSF143990">
    <property type="entry name" value="YbiA-like"/>
    <property type="match status" value="1"/>
</dbReference>
<evidence type="ECO:0000313" key="5">
    <source>
        <dbReference type="Proteomes" id="UP000178099"/>
    </source>
</evidence>
<dbReference type="Pfam" id="PF08719">
    <property type="entry name" value="NADAR"/>
    <property type="match status" value="1"/>
</dbReference>
<evidence type="ECO:0000259" key="3">
    <source>
        <dbReference type="Pfam" id="PF08719"/>
    </source>
</evidence>
<reference evidence="4 5" key="1">
    <citation type="journal article" date="2016" name="Nat. Commun.">
        <title>Thousands of microbial genomes shed light on interconnected biogeochemical processes in an aquifer system.</title>
        <authorList>
            <person name="Anantharaman K."/>
            <person name="Brown C.T."/>
            <person name="Hug L.A."/>
            <person name="Sharon I."/>
            <person name="Castelle C.J."/>
            <person name="Probst A.J."/>
            <person name="Thomas B.C."/>
            <person name="Singh A."/>
            <person name="Wilkins M.J."/>
            <person name="Karaoz U."/>
            <person name="Brodie E.L."/>
            <person name="Williams K.H."/>
            <person name="Hubbard S.S."/>
            <person name="Banfield J.F."/>
        </authorList>
    </citation>
    <scope>NUCLEOTIDE SEQUENCE [LARGE SCALE GENOMIC DNA]</scope>
</reference>
<dbReference type="CDD" id="cd15457">
    <property type="entry name" value="NADAR"/>
    <property type="match status" value="1"/>
</dbReference>
<dbReference type="AlphaFoldDB" id="A0A1G2DEB7"/>
<name>A0A1G2DEB7_9BACT</name>
<organism evidence="4 5">
    <name type="scientific">Candidatus Lloydbacteria bacterium RIFCSPHIGHO2_02_FULL_51_22</name>
    <dbReference type="NCBI Taxonomy" id="1798663"/>
    <lineage>
        <taxon>Bacteria</taxon>
        <taxon>Candidatus Lloydiibacteriota</taxon>
    </lineage>
</organism>
<accession>A0A1G2DEB7</accession>
<evidence type="ECO:0000313" key="4">
    <source>
        <dbReference type="EMBL" id="OGZ11883.1"/>
    </source>
</evidence>
<evidence type="ECO:0000256" key="1">
    <source>
        <dbReference type="ARBA" id="ARBA00000022"/>
    </source>
</evidence>
<comment type="catalytic activity">
    <reaction evidence="2">
        <text>2,5-diamino-6-hydroxy-4-(5-phosphoribosylamino)-pyrimidine + H2O = 2,5,6-triamino-4-hydroxypyrimidine + D-ribose 5-phosphate</text>
        <dbReference type="Rhea" id="RHEA:23436"/>
        <dbReference type="ChEBI" id="CHEBI:15377"/>
        <dbReference type="ChEBI" id="CHEBI:58614"/>
        <dbReference type="ChEBI" id="CHEBI:78346"/>
        <dbReference type="ChEBI" id="CHEBI:137796"/>
    </reaction>
</comment>
<dbReference type="InterPro" id="IPR037238">
    <property type="entry name" value="YbiA-like_sf"/>
</dbReference>
<dbReference type="Gene3D" id="1.10.357.40">
    <property type="entry name" value="YbiA-like"/>
    <property type="match status" value="1"/>
</dbReference>
<feature type="domain" description="NADAR" evidence="3">
    <location>
        <begin position="7"/>
        <end position="142"/>
    </location>
</feature>
<evidence type="ECO:0000256" key="2">
    <source>
        <dbReference type="ARBA" id="ARBA00000751"/>
    </source>
</evidence>
<dbReference type="Proteomes" id="UP000178099">
    <property type="component" value="Unassembled WGS sequence"/>
</dbReference>